<dbReference type="InterPro" id="IPR004045">
    <property type="entry name" value="Glutathione_S-Trfase_N"/>
</dbReference>
<proteinExistence type="predicted"/>
<organism evidence="3 6">
    <name type="scientific">Vandammella animalimorsus</name>
    <dbReference type="NCBI Taxonomy" id="2029117"/>
    <lineage>
        <taxon>Bacteria</taxon>
        <taxon>Pseudomonadati</taxon>
        <taxon>Pseudomonadota</taxon>
        <taxon>Betaproteobacteria</taxon>
        <taxon>Burkholderiales</taxon>
        <taxon>Comamonadaceae</taxon>
        <taxon>Vandammella</taxon>
    </lineage>
</organism>
<evidence type="ECO:0000313" key="7">
    <source>
        <dbReference type="Proteomes" id="UP000218054"/>
    </source>
</evidence>
<dbReference type="InterPro" id="IPR036249">
    <property type="entry name" value="Thioredoxin-like_sf"/>
</dbReference>
<dbReference type="SUPFAM" id="SSF52833">
    <property type="entry name" value="Thioredoxin-like"/>
    <property type="match status" value="1"/>
</dbReference>
<accession>A0A2A2AS90</accession>
<feature type="domain" description="GST N-terminal" evidence="1">
    <location>
        <begin position="1"/>
        <end position="82"/>
    </location>
</feature>
<dbReference type="GO" id="GO:0016740">
    <property type="term" value="F:transferase activity"/>
    <property type="evidence" value="ECO:0007669"/>
    <property type="project" value="UniProtKB-KW"/>
</dbReference>
<keyword evidence="3" id="KW-0808">Transferase</keyword>
<dbReference type="InterPro" id="IPR036282">
    <property type="entry name" value="Glutathione-S-Trfase_C_sf"/>
</dbReference>
<evidence type="ECO:0000313" key="8">
    <source>
        <dbReference type="Proteomes" id="UP000218439"/>
    </source>
</evidence>
<dbReference type="PANTHER" id="PTHR44051">
    <property type="entry name" value="GLUTATHIONE S-TRANSFERASE-RELATED"/>
    <property type="match status" value="1"/>
</dbReference>
<dbReference type="EMBL" id="NSJE01000032">
    <property type="protein sequence ID" value="PAT40591.1"/>
    <property type="molecule type" value="Genomic_DNA"/>
</dbReference>
<dbReference type="PROSITE" id="PS50405">
    <property type="entry name" value="GST_CTER"/>
    <property type="match status" value="1"/>
</dbReference>
<dbReference type="EMBL" id="NSJF01000001">
    <property type="protein sequence ID" value="PAT36210.1"/>
    <property type="molecule type" value="Genomic_DNA"/>
</dbReference>
<name>A0A2A2ACE4_9BURK</name>
<evidence type="ECO:0000313" key="4">
    <source>
        <dbReference type="EMBL" id="PAT38418.1"/>
    </source>
</evidence>
<dbReference type="AlphaFoldDB" id="A0A2A2ACE4"/>
<dbReference type="Proteomes" id="UP000218054">
    <property type="component" value="Unassembled WGS sequence"/>
</dbReference>
<dbReference type="InterPro" id="IPR004046">
    <property type="entry name" value="GST_C"/>
</dbReference>
<dbReference type="SFLD" id="SFLDG00358">
    <property type="entry name" value="Main_(cytGST)"/>
    <property type="match status" value="1"/>
</dbReference>
<dbReference type="SFLD" id="SFLDS00019">
    <property type="entry name" value="Glutathione_Transferase_(cytos"/>
    <property type="match status" value="1"/>
</dbReference>
<dbReference type="Pfam" id="PF02798">
    <property type="entry name" value="GST_N"/>
    <property type="match status" value="1"/>
</dbReference>
<evidence type="ECO:0000313" key="3">
    <source>
        <dbReference type="EMBL" id="PAT36210.1"/>
    </source>
</evidence>
<dbReference type="InterPro" id="IPR010987">
    <property type="entry name" value="Glutathione-S-Trfase_C-like"/>
</dbReference>
<evidence type="ECO:0000313" key="6">
    <source>
        <dbReference type="Proteomes" id="UP000217999"/>
    </source>
</evidence>
<dbReference type="SFLD" id="SFLDG01150">
    <property type="entry name" value="Main.1:_Beta-like"/>
    <property type="match status" value="1"/>
</dbReference>
<dbReference type="Proteomes" id="UP000218439">
    <property type="component" value="Unassembled WGS sequence"/>
</dbReference>
<dbReference type="CDD" id="cd03057">
    <property type="entry name" value="GST_N_Beta"/>
    <property type="match status" value="1"/>
</dbReference>
<accession>A0A2A2AL17</accession>
<keyword evidence="7" id="KW-1185">Reference proteome</keyword>
<evidence type="ECO:0000259" key="1">
    <source>
        <dbReference type="PROSITE" id="PS50404"/>
    </source>
</evidence>
<dbReference type="SUPFAM" id="SSF47616">
    <property type="entry name" value="GST C-terminal domain-like"/>
    <property type="match status" value="1"/>
</dbReference>
<evidence type="ECO:0000259" key="2">
    <source>
        <dbReference type="PROSITE" id="PS50405"/>
    </source>
</evidence>
<sequence>MSTLTLYSAPGTCAQATHIALLEAGAPFELVQLDFTQQAQRSAAYLALNPKGRVPALQTEQGLLTETPALLAYIAQRFPAARLAPLGDAFAFARLQEFNSYLASTVHVAHAHGRRGARWSDDAAAHDSMRAKVPQNMREAFAYIEAHYLPEGSDWALGQDYSVADAYLYTVTGWLPSDDVAIEEFPKVAAHYARMSARPAVQQALAQAKACTPRLL</sequence>
<dbReference type="PROSITE" id="PS50404">
    <property type="entry name" value="GST_NTER"/>
    <property type="match status" value="1"/>
</dbReference>
<protein>
    <submittedName>
        <fullName evidence="3">Glutathione S-transferase</fullName>
    </submittedName>
</protein>
<dbReference type="RefSeq" id="WP_095538699.1">
    <property type="nucleotide sequence ID" value="NZ_CP154474.1"/>
</dbReference>
<comment type="caution">
    <text evidence="3">The sequence shown here is derived from an EMBL/GenBank/DDBJ whole genome shotgun (WGS) entry which is preliminary data.</text>
</comment>
<feature type="domain" description="GST C-terminal" evidence="2">
    <location>
        <begin position="88"/>
        <end position="214"/>
    </location>
</feature>
<gene>
    <name evidence="3" type="ORF">CK620_03115</name>
    <name evidence="5" type="ORF">CK621_13710</name>
    <name evidence="4" type="ORF">CK625_02730</name>
</gene>
<dbReference type="Pfam" id="PF14497">
    <property type="entry name" value="GST_C_3"/>
    <property type="match status" value="1"/>
</dbReference>
<dbReference type="PANTHER" id="PTHR44051:SF8">
    <property type="entry name" value="GLUTATHIONE S-TRANSFERASE GSTA"/>
    <property type="match status" value="1"/>
</dbReference>
<dbReference type="Gene3D" id="3.40.30.10">
    <property type="entry name" value="Glutaredoxin"/>
    <property type="match status" value="1"/>
</dbReference>
<reference evidence="6 7" key="1">
    <citation type="submission" date="2017-08" db="EMBL/GenBank/DDBJ databases">
        <title>WGS of Clinical strains of the CDC Group NO-1 linked to zoonotic infections in humans.</title>
        <authorList>
            <person name="Bernier A.-M."/>
            <person name="Bernard K."/>
        </authorList>
    </citation>
    <scope>NUCLEOTIDE SEQUENCE [LARGE SCALE GENOMIC DNA]</scope>
    <source>
        <strain evidence="4 7">NML00-0135</strain>
        <strain evidence="3 6">NML03-0146</strain>
        <strain evidence="5 8">NML120219</strain>
    </source>
</reference>
<dbReference type="CDD" id="cd03188">
    <property type="entry name" value="GST_C_Beta"/>
    <property type="match status" value="1"/>
</dbReference>
<evidence type="ECO:0000313" key="5">
    <source>
        <dbReference type="EMBL" id="PAT40591.1"/>
    </source>
</evidence>
<dbReference type="InterPro" id="IPR040079">
    <property type="entry name" value="Glutathione_S-Trfase"/>
</dbReference>
<dbReference type="Proteomes" id="UP000217999">
    <property type="component" value="Unassembled WGS sequence"/>
</dbReference>
<dbReference type="Gene3D" id="1.20.1050.10">
    <property type="match status" value="1"/>
</dbReference>
<accession>A0A2A2ACE4</accession>
<dbReference type="EMBL" id="NSJB01000001">
    <property type="protein sequence ID" value="PAT38418.1"/>
    <property type="molecule type" value="Genomic_DNA"/>
</dbReference>